<proteinExistence type="predicted"/>
<keyword evidence="2" id="KW-1185">Reference proteome</keyword>
<evidence type="ECO:0000313" key="1">
    <source>
        <dbReference type="EMBL" id="MQM17736.1"/>
    </source>
</evidence>
<evidence type="ECO:0000313" key="2">
    <source>
        <dbReference type="Proteomes" id="UP000652761"/>
    </source>
</evidence>
<accession>A0A843XEH8</accession>
<comment type="caution">
    <text evidence="1">The sequence shown here is derived from an EMBL/GenBank/DDBJ whole genome shotgun (WGS) entry which is preliminary data.</text>
</comment>
<organism evidence="1 2">
    <name type="scientific">Colocasia esculenta</name>
    <name type="common">Wild taro</name>
    <name type="synonym">Arum esculentum</name>
    <dbReference type="NCBI Taxonomy" id="4460"/>
    <lineage>
        <taxon>Eukaryota</taxon>
        <taxon>Viridiplantae</taxon>
        <taxon>Streptophyta</taxon>
        <taxon>Embryophyta</taxon>
        <taxon>Tracheophyta</taxon>
        <taxon>Spermatophyta</taxon>
        <taxon>Magnoliopsida</taxon>
        <taxon>Liliopsida</taxon>
        <taxon>Araceae</taxon>
        <taxon>Aroideae</taxon>
        <taxon>Colocasieae</taxon>
        <taxon>Colocasia</taxon>
    </lineage>
</organism>
<gene>
    <name evidence="1" type="ORF">Taro_050712</name>
</gene>
<protein>
    <submittedName>
        <fullName evidence="1">Uncharacterized protein</fullName>
    </submittedName>
</protein>
<name>A0A843XEH8_COLES</name>
<dbReference type="Proteomes" id="UP000652761">
    <property type="component" value="Unassembled WGS sequence"/>
</dbReference>
<dbReference type="EMBL" id="NMUH01007732">
    <property type="protein sequence ID" value="MQM17736.1"/>
    <property type="molecule type" value="Genomic_DNA"/>
</dbReference>
<reference evidence="1" key="1">
    <citation type="submission" date="2017-07" db="EMBL/GenBank/DDBJ databases">
        <title>Taro Niue Genome Assembly and Annotation.</title>
        <authorList>
            <person name="Atibalentja N."/>
            <person name="Keating K."/>
            <person name="Fields C.J."/>
        </authorList>
    </citation>
    <scope>NUCLEOTIDE SEQUENCE</scope>
    <source>
        <strain evidence="1">Niue_2</strain>
        <tissue evidence="1">Leaf</tissue>
    </source>
</reference>
<dbReference type="AlphaFoldDB" id="A0A843XEH8"/>
<sequence length="91" mass="9822">MVMKDVACRSAWAQGVDRLGHRISDELVTRLADAAWLGTRLIRDLPRRSLAAPGTRRKVTKASLKDALLPSAAAGCVISALTRDANFAHGR</sequence>